<protein>
    <submittedName>
        <fullName evidence="1">Uncharacterized protein</fullName>
    </submittedName>
</protein>
<proteinExistence type="predicted"/>
<dbReference type="AlphaFoldDB" id="A0AB34GS04"/>
<accession>A0AB34GS04</accession>
<evidence type="ECO:0000313" key="2">
    <source>
        <dbReference type="Proteomes" id="UP001159641"/>
    </source>
</evidence>
<comment type="caution">
    <text evidence="1">The sequence shown here is derived from an EMBL/GenBank/DDBJ whole genome shotgun (WGS) entry which is preliminary data.</text>
</comment>
<gene>
    <name evidence="1" type="ORF">J1605_010208</name>
</gene>
<evidence type="ECO:0000313" key="1">
    <source>
        <dbReference type="EMBL" id="KAJ8782229.1"/>
    </source>
</evidence>
<organism evidence="1 2">
    <name type="scientific">Eschrichtius robustus</name>
    <name type="common">California gray whale</name>
    <name type="synonym">Eschrichtius gibbosus</name>
    <dbReference type="NCBI Taxonomy" id="9764"/>
    <lineage>
        <taxon>Eukaryota</taxon>
        <taxon>Metazoa</taxon>
        <taxon>Chordata</taxon>
        <taxon>Craniata</taxon>
        <taxon>Vertebrata</taxon>
        <taxon>Euteleostomi</taxon>
        <taxon>Mammalia</taxon>
        <taxon>Eutheria</taxon>
        <taxon>Laurasiatheria</taxon>
        <taxon>Artiodactyla</taxon>
        <taxon>Whippomorpha</taxon>
        <taxon>Cetacea</taxon>
        <taxon>Mysticeti</taxon>
        <taxon>Eschrichtiidae</taxon>
        <taxon>Eschrichtius</taxon>
    </lineage>
</organism>
<reference evidence="1 2" key="1">
    <citation type="submission" date="2022-11" db="EMBL/GenBank/DDBJ databases">
        <title>Whole genome sequence of Eschrichtius robustus ER-17-0199.</title>
        <authorList>
            <person name="Bruniche-Olsen A."/>
            <person name="Black A.N."/>
            <person name="Fields C.J."/>
            <person name="Walden K."/>
            <person name="Dewoody J.A."/>
        </authorList>
    </citation>
    <scope>NUCLEOTIDE SEQUENCE [LARGE SCALE GENOMIC DNA]</scope>
    <source>
        <strain evidence="1">ER-17-0199</strain>
        <tissue evidence="1">Blubber</tissue>
    </source>
</reference>
<name>A0AB34GS04_ESCRO</name>
<dbReference type="EMBL" id="JAIQCJ010002113">
    <property type="protein sequence ID" value="KAJ8782229.1"/>
    <property type="molecule type" value="Genomic_DNA"/>
</dbReference>
<sequence>MMTVELKVKADISRTERNGHDLIGSVASPLLIVFWNRTSVTVTEALCRYHLLWQLLPPLLLLSRPHRTPFPGPPTGGEGWVFYVLQ</sequence>
<dbReference type="Proteomes" id="UP001159641">
    <property type="component" value="Unassembled WGS sequence"/>
</dbReference>
<keyword evidence="2" id="KW-1185">Reference proteome</keyword>